<dbReference type="EMBL" id="JAIFOC010000536">
    <property type="protein sequence ID" value="MBX4224181.1"/>
    <property type="molecule type" value="Genomic_DNA"/>
</dbReference>
<proteinExistence type="predicted"/>
<reference evidence="1" key="1">
    <citation type="journal article" date="2022" name="J. Anim. Sci.">
        <title>Whole genome sequence analyses-based assessment of virulence potential and antimicrobial susceptibilities and resistance of Enterococcus faecium strains isolated from commercial swine and cattle probiotic products.</title>
        <authorList>
            <person name="Shridhar P.B."/>
            <person name="Amachawadi R.G."/>
            <person name="Tokach M."/>
            <person name="Patel I."/>
            <person name="Gangiredla J."/>
            <person name="Mammel M."/>
            <person name="Nagaraja T.G."/>
        </authorList>
    </citation>
    <scope>NUCLEOTIDE SEQUENCE</scope>
    <source>
        <strain evidence="1">EF215</strain>
    </source>
</reference>
<feature type="non-terminal residue" evidence="1">
    <location>
        <position position="1"/>
    </location>
</feature>
<evidence type="ECO:0000313" key="2">
    <source>
        <dbReference type="Proteomes" id="UP001139644"/>
    </source>
</evidence>
<gene>
    <name evidence="1" type="ORF">KYX88_15955</name>
</gene>
<comment type="caution">
    <text evidence="1">The sequence shown here is derived from an EMBL/GenBank/DDBJ whole genome shotgun (WGS) entry which is preliminary data.</text>
</comment>
<sequence>FQKLNSCDEKIQRRCDMFFATASISEKSFLFLAAAHSCHNLAISLENLFFISFINSNMLSKQNFIFKFSTKEQASP</sequence>
<dbReference type="RefSeq" id="WP_220715981.1">
    <property type="nucleotide sequence ID" value="NZ_JAIFOC010000536.1"/>
</dbReference>
<protein>
    <submittedName>
        <fullName evidence="1">Uncharacterized protein</fullName>
    </submittedName>
</protein>
<name>A0A9X1K9W9_ENTFC</name>
<accession>A0A9X1K9W9</accession>
<evidence type="ECO:0000313" key="1">
    <source>
        <dbReference type="EMBL" id="MBX4224181.1"/>
    </source>
</evidence>
<dbReference type="AlphaFoldDB" id="A0A9X1K9W9"/>
<dbReference type="Proteomes" id="UP001139644">
    <property type="component" value="Unassembled WGS sequence"/>
</dbReference>
<organism evidence="1 2">
    <name type="scientific">Enterococcus faecium</name>
    <name type="common">Streptococcus faecium</name>
    <dbReference type="NCBI Taxonomy" id="1352"/>
    <lineage>
        <taxon>Bacteria</taxon>
        <taxon>Bacillati</taxon>
        <taxon>Bacillota</taxon>
        <taxon>Bacilli</taxon>
        <taxon>Lactobacillales</taxon>
        <taxon>Enterococcaceae</taxon>
        <taxon>Enterococcus</taxon>
    </lineage>
</organism>